<reference evidence="2 3" key="1">
    <citation type="submission" date="2018-05" db="EMBL/GenBank/DDBJ databases">
        <title>Genome sequencing and assembly of the regulated plant pathogen Lachnellula willkommii and related sister species for the development of diagnostic species identification markers.</title>
        <authorList>
            <person name="Giroux E."/>
            <person name="Bilodeau G."/>
        </authorList>
    </citation>
    <scope>NUCLEOTIDE SEQUENCE [LARGE SCALE GENOMIC DNA]</scope>
    <source>
        <strain evidence="2 3">CBS 160.35</strain>
    </source>
</reference>
<evidence type="ECO:0000313" key="3">
    <source>
        <dbReference type="Proteomes" id="UP000443090"/>
    </source>
</evidence>
<proteinExistence type="predicted"/>
<evidence type="ECO:0000313" key="2">
    <source>
        <dbReference type="EMBL" id="TVY36810.1"/>
    </source>
</evidence>
<gene>
    <name evidence="2" type="ORF">LOCC1_G005985</name>
</gene>
<sequence>MLTKFIVPKARRPKFDLTLRIIDLNNVPLVTGTALIKYSLPSSSTTGGEHTGRTDRCPITEHKVQFDYTRTFPVRLTIDKNNNLSECPIHFEILQEFHSGAVTKAERVPLGHVFLNLAEYVEESEQVDGEEGVVRRYLLQDSKINKEFRGAPLKTAAVFGGIAGIMAGEREGVEENVGHLPNLNKSRDHSELHDIYRRSLAASWAAQAGELPADQC</sequence>
<dbReference type="Pfam" id="PF10358">
    <property type="entry name" value="NT-C2"/>
    <property type="match status" value="1"/>
</dbReference>
<comment type="caution">
    <text evidence="2">The sequence shown here is derived from an EMBL/GenBank/DDBJ whole genome shotgun (WGS) entry which is preliminary data.</text>
</comment>
<organism evidence="2 3">
    <name type="scientific">Lachnellula occidentalis</name>
    <dbReference type="NCBI Taxonomy" id="215460"/>
    <lineage>
        <taxon>Eukaryota</taxon>
        <taxon>Fungi</taxon>
        <taxon>Dikarya</taxon>
        <taxon>Ascomycota</taxon>
        <taxon>Pezizomycotina</taxon>
        <taxon>Leotiomycetes</taxon>
        <taxon>Helotiales</taxon>
        <taxon>Lachnaceae</taxon>
        <taxon>Lachnellula</taxon>
    </lineage>
</organism>
<dbReference type="AlphaFoldDB" id="A0A8H8RKS1"/>
<accession>A0A8H8RKS1</accession>
<dbReference type="EMBL" id="QGMI01000782">
    <property type="protein sequence ID" value="TVY36810.1"/>
    <property type="molecule type" value="Genomic_DNA"/>
</dbReference>
<dbReference type="PROSITE" id="PS51840">
    <property type="entry name" value="C2_NT"/>
    <property type="match status" value="1"/>
</dbReference>
<dbReference type="InterPro" id="IPR039931">
    <property type="entry name" value="EEIG1/2-like"/>
</dbReference>
<keyword evidence="3" id="KW-1185">Reference proteome</keyword>
<dbReference type="PANTHER" id="PTHR21456">
    <property type="entry name" value="FAMILY WITH SEQUENCE SIMILARITY 102"/>
    <property type="match status" value="1"/>
</dbReference>
<dbReference type="PANTHER" id="PTHR21456:SF1">
    <property type="entry name" value="C2 NT-TYPE DOMAIN-CONTAINING PROTEIN"/>
    <property type="match status" value="1"/>
</dbReference>
<name>A0A8H8RKS1_9HELO</name>
<dbReference type="OrthoDB" id="3365224at2759"/>
<dbReference type="InterPro" id="IPR019448">
    <property type="entry name" value="NT-C2"/>
</dbReference>
<evidence type="ECO:0000259" key="1">
    <source>
        <dbReference type="PROSITE" id="PS51840"/>
    </source>
</evidence>
<feature type="non-terminal residue" evidence="2">
    <location>
        <position position="1"/>
    </location>
</feature>
<dbReference type="Proteomes" id="UP000443090">
    <property type="component" value="Unassembled WGS sequence"/>
</dbReference>
<protein>
    <recommendedName>
        <fullName evidence="1">C2 NT-type domain-containing protein</fullName>
    </recommendedName>
</protein>
<feature type="domain" description="C2 NT-type" evidence="1">
    <location>
        <begin position="5"/>
        <end position="159"/>
    </location>
</feature>